<evidence type="ECO:0000256" key="6">
    <source>
        <dbReference type="ARBA" id="ARBA00023136"/>
    </source>
</evidence>
<dbReference type="EMBL" id="JAAEAA010000026">
    <property type="protein sequence ID" value="NDK57387.1"/>
    <property type="molecule type" value="Genomic_DNA"/>
</dbReference>
<keyword evidence="4 7" id="KW-0812">Transmembrane</keyword>
<keyword evidence="5 7" id="KW-1133">Transmembrane helix</keyword>
<evidence type="ECO:0000256" key="7">
    <source>
        <dbReference type="SAM" id="Phobius"/>
    </source>
</evidence>
<comment type="similarity">
    <text evidence="2">Belongs to the bacterial sugar transferase family.</text>
</comment>
<dbReference type="Pfam" id="PF02397">
    <property type="entry name" value="Bac_transf"/>
    <property type="match status" value="1"/>
</dbReference>
<name>A0A6B2H9H8_9BACT</name>
<feature type="transmembrane region" description="Helical" evidence="7">
    <location>
        <begin position="80"/>
        <end position="102"/>
    </location>
</feature>
<evidence type="ECO:0000256" key="3">
    <source>
        <dbReference type="ARBA" id="ARBA00022679"/>
    </source>
</evidence>
<evidence type="ECO:0000259" key="8">
    <source>
        <dbReference type="Pfam" id="PF02397"/>
    </source>
</evidence>
<comment type="subcellular location">
    <subcellularLocation>
        <location evidence="1">Membrane</location>
        <topology evidence="1">Multi-pass membrane protein</topology>
    </subcellularLocation>
</comment>
<feature type="transmembrane region" description="Helical" evidence="7">
    <location>
        <begin position="278"/>
        <end position="300"/>
    </location>
</feature>
<feature type="transmembrane region" description="Helical" evidence="7">
    <location>
        <begin position="108"/>
        <end position="130"/>
    </location>
</feature>
<keyword evidence="6 7" id="KW-0472">Membrane</keyword>
<dbReference type="Proteomes" id="UP000478546">
    <property type="component" value="Unassembled WGS sequence"/>
</dbReference>
<keyword evidence="10" id="KW-1185">Reference proteome</keyword>
<evidence type="ECO:0000313" key="10">
    <source>
        <dbReference type="Proteomes" id="UP000478546"/>
    </source>
</evidence>
<dbReference type="InterPro" id="IPR036291">
    <property type="entry name" value="NAD(P)-bd_dom_sf"/>
</dbReference>
<feature type="domain" description="Bacterial sugar transferase" evidence="8">
    <location>
        <begin position="273"/>
        <end position="457"/>
    </location>
</feature>
<evidence type="ECO:0000256" key="5">
    <source>
        <dbReference type="ARBA" id="ARBA00022989"/>
    </source>
</evidence>
<dbReference type="InterPro" id="IPR017475">
    <property type="entry name" value="EPS_sugar_tfrase"/>
</dbReference>
<dbReference type="EC" id="2.7.8.31" evidence="9"/>
<evidence type="ECO:0000256" key="1">
    <source>
        <dbReference type="ARBA" id="ARBA00004141"/>
    </source>
</evidence>
<sequence length="464" mass="54041">MNNRYTRISKVLNLLIDFLILNISLYTVFLFDSGVGIGDRIPAIYRGDVLLLNLIWFYCGSINRLYEDIYRRDAVPTIRIALRCLLLYLLIALLLKLALVQFDFSNKFITLSFLLFSVLLLLWKTVFLFIRKPTRWSLINYKKIVIVGAGPLGKDLYNHIDQHRQYGYKISGFFDDNLDLRYNGIPILGRVEECLDFVEENNIAEVYCALPDVAQDKIKYLMRETDKRMIRFKLVPDVKDYFKKNFMVELYGHLPILTPRREPLEDKANELLKRAFDIVFSSLVIIFLLSWLIPLIAIIIKVDSKGPVFFKQLRSGKDNKAFYCLKFRSMTVNHDADHKQASRGDARITRVGAFIRKTSIDELPQFFNVLMGDMSVVGPRPHMLKHTSDYSELIEKFMVRHFLTPGITGWAQVNGLRGETKDPAYMEKRVEADIWYLENWSFLLDLKIVVLTVWQAIRGSKNAF</sequence>
<evidence type="ECO:0000256" key="2">
    <source>
        <dbReference type="ARBA" id="ARBA00006464"/>
    </source>
</evidence>
<dbReference type="NCBIfam" id="TIGR03023">
    <property type="entry name" value="WcaJ_sugtrans"/>
    <property type="match status" value="1"/>
</dbReference>
<organism evidence="9 10">
    <name type="scientific">Pontibacter fetidus</name>
    <dbReference type="NCBI Taxonomy" id="2700082"/>
    <lineage>
        <taxon>Bacteria</taxon>
        <taxon>Pseudomonadati</taxon>
        <taxon>Bacteroidota</taxon>
        <taxon>Cytophagia</taxon>
        <taxon>Cytophagales</taxon>
        <taxon>Hymenobacteraceae</taxon>
        <taxon>Pontibacter</taxon>
    </lineage>
</organism>
<evidence type="ECO:0000313" key="9">
    <source>
        <dbReference type="EMBL" id="NDK57387.1"/>
    </source>
</evidence>
<accession>A0A6B2H9H8</accession>
<protein>
    <submittedName>
        <fullName evidence="9">Undecaprenyl-phosphate glucose phosphotransferase</fullName>
        <ecNumber evidence="9">2.7.8.31</ecNumber>
    </submittedName>
</protein>
<proteinExistence type="inferred from homology"/>
<dbReference type="InterPro" id="IPR017473">
    <property type="entry name" value="Undecaprenyl-P_gluc_Ptfrase"/>
</dbReference>
<comment type="caution">
    <text evidence="9">The sequence shown here is derived from an EMBL/GenBank/DDBJ whole genome shotgun (WGS) entry which is preliminary data.</text>
</comment>
<dbReference type="GO" id="GO:0089702">
    <property type="term" value="F:undecaprenyl-phosphate glucose phosphotransferase activity"/>
    <property type="evidence" value="ECO:0007669"/>
    <property type="project" value="UniProtKB-EC"/>
</dbReference>
<dbReference type="PANTHER" id="PTHR30576:SF0">
    <property type="entry name" value="UNDECAPRENYL-PHOSPHATE N-ACETYLGALACTOSAMINYL 1-PHOSPHATE TRANSFERASE-RELATED"/>
    <property type="match status" value="1"/>
</dbReference>
<feature type="transmembrane region" description="Helical" evidence="7">
    <location>
        <begin position="12"/>
        <end position="31"/>
    </location>
</feature>
<dbReference type="RefSeq" id="WP_162347449.1">
    <property type="nucleotide sequence ID" value="NZ_JAAEAA010000026.1"/>
</dbReference>
<dbReference type="GO" id="GO:0016020">
    <property type="term" value="C:membrane"/>
    <property type="evidence" value="ECO:0007669"/>
    <property type="project" value="UniProtKB-SubCell"/>
</dbReference>
<dbReference type="InterPro" id="IPR003362">
    <property type="entry name" value="Bact_transf"/>
</dbReference>
<dbReference type="PANTHER" id="PTHR30576">
    <property type="entry name" value="COLANIC BIOSYNTHESIS UDP-GLUCOSE LIPID CARRIER TRANSFERASE"/>
    <property type="match status" value="1"/>
</dbReference>
<dbReference type="Pfam" id="PF13727">
    <property type="entry name" value="CoA_binding_3"/>
    <property type="match status" value="1"/>
</dbReference>
<dbReference type="SUPFAM" id="SSF51735">
    <property type="entry name" value="NAD(P)-binding Rossmann-fold domains"/>
    <property type="match status" value="1"/>
</dbReference>
<keyword evidence="3 9" id="KW-0808">Transferase</keyword>
<evidence type="ECO:0000256" key="4">
    <source>
        <dbReference type="ARBA" id="ARBA00022692"/>
    </source>
</evidence>
<gene>
    <name evidence="9" type="ORF">GWO68_15800</name>
</gene>
<dbReference type="NCBIfam" id="TIGR03025">
    <property type="entry name" value="EPS_sugtrans"/>
    <property type="match status" value="1"/>
</dbReference>
<feature type="transmembrane region" description="Helical" evidence="7">
    <location>
        <begin position="43"/>
        <end position="59"/>
    </location>
</feature>
<dbReference type="Gene3D" id="3.40.50.720">
    <property type="entry name" value="NAD(P)-binding Rossmann-like Domain"/>
    <property type="match status" value="1"/>
</dbReference>
<dbReference type="AlphaFoldDB" id="A0A6B2H9H8"/>
<reference evidence="9 10" key="1">
    <citation type="submission" date="2020-01" db="EMBL/GenBank/DDBJ databases">
        <authorList>
            <person name="Kim M.K."/>
        </authorList>
    </citation>
    <scope>NUCLEOTIDE SEQUENCE [LARGE SCALE GENOMIC DNA]</scope>
    <source>
        <strain evidence="9 10">BT213</strain>
    </source>
</reference>